<dbReference type="InterPro" id="IPR001650">
    <property type="entry name" value="Helicase_C-like"/>
</dbReference>
<keyword evidence="3 11" id="KW-0378">Hydrolase</keyword>
<name>A0A853G397_9GAMM</name>
<dbReference type="Pfam" id="PF00271">
    <property type="entry name" value="Helicase_C"/>
    <property type="match status" value="1"/>
</dbReference>
<dbReference type="PROSITE" id="PS51192">
    <property type="entry name" value="HELICASE_ATP_BIND_1"/>
    <property type="match status" value="1"/>
</dbReference>
<evidence type="ECO:0000256" key="3">
    <source>
        <dbReference type="ARBA" id="ARBA00022801"/>
    </source>
</evidence>
<dbReference type="InterPro" id="IPR045562">
    <property type="entry name" value="RecG_dom3_C"/>
</dbReference>
<evidence type="ECO:0000313" key="11">
    <source>
        <dbReference type="EMBL" id="NYT52814.1"/>
    </source>
</evidence>
<evidence type="ECO:0000259" key="10">
    <source>
        <dbReference type="PROSITE" id="PS51194"/>
    </source>
</evidence>
<protein>
    <recommendedName>
        <fullName evidence="8">Probable DNA 3'-5' helicase RecG</fullName>
    </recommendedName>
</protein>
<organism evidence="11 12">
    <name type="scientific">Candidatus Vesicomyosocius endoextente</name>
    <dbReference type="NCBI Taxonomy" id="2738853"/>
    <lineage>
        <taxon>Bacteria</taxon>
        <taxon>Pseudomonadati</taxon>
        <taxon>Pseudomonadota</taxon>
        <taxon>Gammaproteobacteria</taxon>
        <taxon>Candidatus Pseudothioglobaceae</taxon>
        <taxon>Candidatus Vesicomyidisocius</taxon>
    </lineage>
</organism>
<keyword evidence="6" id="KW-0238">DNA-binding</keyword>
<dbReference type="Pfam" id="PF00270">
    <property type="entry name" value="DEAD"/>
    <property type="match status" value="1"/>
</dbReference>
<evidence type="ECO:0000256" key="1">
    <source>
        <dbReference type="ARBA" id="ARBA00022741"/>
    </source>
</evidence>
<evidence type="ECO:0000256" key="8">
    <source>
        <dbReference type="ARBA" id="ARBA00049819"/>
    </source>
</evidence>
<dbReference type="PANTHER" id="PTHR47964">
    <property type="entry name" value="ATP-DEPENDENT DNA HELICASE HOMOLOG RECG, CHLOROPLASTIC"/>
    <property type="match status" value="1"/>
</dbReference>
<evidence type="ECO:0000256" key="4">
    <source>
        <dbReference type="ARBA" id="ARBA00022806"/>
    </source>
</evidence>
<dbReference type="Gene3D" id="3.40.50.300">
    <property type="entry name" value="P-loop containing nucleotide triphosphate hydrolases"/>
    <property type="match status" value="2"/>
</dbReference>
<feature type="domain" description="Helicase C-terminal" evidence="10">
    <location>
        <begin position="465"/>
        <end position="622"/>
    </location>
</feature>
<dbReference type="GO" id="GO:0006281">
    <property type="term" value="P:DNA repair"/>
    <property type="evidence" value="ECO:0007669"/>
    <property type="project" value="UniProtKB-KW"/>
</dbReference>
<evidence type="ECO:0000256" key="5">
    <source>
        <dbReference type="ARBA" id="ARBA00022840"/>
    </source>
</evidence>
<dbReference type="InterPro" id="IPR014001">
    <property type="entry name" value="Helicase_ATP-bd"/>
</dbReference>
<dbReference type="PANTHER" id="PTHR47964:SF1">
    <property type="entry name" value="ATP-DEPENDENT DNA HELICASE HOMOLOG RECG, CHLOROPLASTIC"/>
    <property type="match status" value="1"/>
</dbReference>
<evidence type="ECO:0000256" key="2">
    <source>
        <dbReference type="ARBA" id="ARBA00022763"/>
    </source>
</evidence>
<dbReference type="SMART" id="SM00487">
    <property type="entry name" value="DEXDc"/>
    <property type="match status" value="1"/>
</dbReference>
<dbReference type="PROSITE" id="PS51194">
    <property type="entry name" value="HELICASE_CTER"/>
    <property type="match status" value="1"/>
</dbReference>
<proteinExistence type="predicted"/>
<feature type="domain" description="Helicase ATP-binding" evidence="9">
    <location>
        <begin position="281"/>
        <end position="443"/>
    </location>
</feature>
<comment type="caution">
    <text evidence="11">The sequence shown here is derived from an EMBL/GenBank/DDBJ whole genome shotgun (WGS) entry which is preliminary data.</text>
</comment>
<dbReference type="InterPro" id="IPR012340">
    <property type="entry name" value="NA-bd_OB-fold"/>
</dbReference>
<dbReference type="InterPro" id="IPR011545">
    <property type="entry name" value="DEAD/DEAH_box_helicase_dom"/>
</dbReference>
<dbReference type="InterPro" id="IPR047112">
    <property type="entry name" value="RecG/Mfd"/>
</dbReference>
<keyword evidence="1" id="KW-0547">Nucleotide-binding</keyword>
<dbReference type="CDD" id="cd04488">
    <property type="entry name" value="RecG_wedge_OBF"/>
    <property type="match status" value="1"/>
</dbReference>
<sequence>MYQLSNSIIILDGLGPKTQQKLNAIGIFNLEHLLFQLPIRYQDKTKLAKLNQVQVGDEVLIQLTIKYTEQVSTHQKQLLCYLSDSNHQNLLLRFFYFDQYQKQNFIRGDIIQCFGEIKMGQNSLEIHHPEYRLISKGQANLLEKTLSPIYPLTANIRQAQMKKWINTALEVFQKSDLSDNFKNLTNNAMPTLKQALNTLHNPKVDDNIEQISNFKHLSQQRLIIEELCAQRLSLLKLKSKRKSKTSNIFKIKNRLIQKALNTLKFQLTQAQQRCINDINSDLSSKHPMLRLLQGDVGSGKTIIAVFACLQAIENGFQTIIIAPTEILAAQHLQGFSNYLTPLGIEIAFLTDSQSTIQKFKQLEKINSNTARIIIGTHVLLQTHIVFDKLGLVIINEQNKFGVHQRLSLVEKSHNTPHQLVITTTPIPRSLTISVYADLDYSIIDELPPGRRPTNIIILGNDKKNKVIEKIKQVCNTGNKVYWICTLIEESEVLRTKSTTNTHNYLKKKLEGLSVVLIDGRMQKHKKSNVIAQFLKGKIDVLVTTTEIDAGINIINTSLIVIENSERLGLTQLHQLRSRVGRSLDSSICILMYQAPLSYNALVRLDILRKTNDGFKIALKDLELRGPSEILGTQQIGITNMKIANIVRDRYLLKQVQSYSKQFLKLDKNKQKILITRWITDDNNPYDNI</sequence>
<dbReference type="SMART" id="SM00490">
    <property type="entry name" value="HELICc"/>
    <property type="match status" value="1"/>
</dbReference>
<keyword evidence="5" id="KW-0067">ATP-binding</keyword>
<accession>A0A853G397</accession>
<dbReference type="GO" id="GO:0016787">
    <property type="term" value="F:hydrolase activity"/>
    <property type="evidence" value="ECO:0007669"/>
    <property type="project" value="UniProtKB-KW"/>
</dbReference>
<keyword evidence="4 11" id="KW-0347">Helicase</keyword>
<evidence type="ECO:0000256" key="7">
    <source>
        <dbReference type="ARBA" id="ARBA00023204"/>
    </source>
</evidence>
<dbReference type="SUPFAM" id="SSF52540">
    <property type="entry name" value="P-loop containing nucleoside triphosphate hydrolases"/>
    <property type="match status" value="2"/>
</dbReference>
<dbReference type="Gene3D" id="2.40.50.140">
    <property type="entry name" value="Nucleic acid-binding proteins"/>
    <property type="match status" value="1"/>
</dbReference>
<dbReference type="Pfam" id="PF17191">
    <property type="entry name" value="RecG_wedge"/>
    <property type="match status" value="1"/>
</dbReference>
<keyword evidence="2" id="KW-0227">DNA damage</keyword>
<dbReference type="GO" id="GO:0005524">
    <property type="term" value="F:ATP binding"/>
    <property type="evidence" value="ECO:0007669"/>
    <property type="project" value="UniProtKB-KW"/>
</dbReference>
<dbReference type="AlphaFoldDB" id="A0A853G397"/>
<dbReference type="NCBIfam" id="NF008163">
    <property type="entry name" value="PRK10917.1-1"/>
    <property type="match status" value="1"/>
</dbReference>
<dbReference type="InterPro" id="IPR027417">
    <property type="entry name" value="P-loop_NTPase"/>
</dbReference>
<dbReference type="Proteomes" id="UP000525329">
    <property type="component" value="Unassembled WGS sequence"/>
</dbReference>
<keyword evidence="7" id="KW-0234">DNA repair</keyword>
<dbReference type="Pfam" id="PF19833">
    <property type="entry name" value="RecG_dom3_C"/>
    <property type="match status" value="1"/>
</dbReference>
<dbReference type="GO" id="GO:0003678">
    <property type="term" value="F:DNA helicase activity"/>
    <property type="evidence" value="ECO:0007669"/>
    <property type="project" value="TreeGrafter"/>
</dbReference>
<gene>
    <name evidence="11" type="primary">recG</name>
    <name evidence="11" type="ORF">H0A74_04535</name>
</gene>
<dbReference type="GO" id="GO:0003677">
    <property type="term" value="F:DNA binding"/>
    <property type="evidence" value="ECO:0007669"/>
    <property type="project" value="UniProtKB-KW"/>
</dbReference>
<evidence type="ECO:0000259" key="9">
    <source>
        <dbReference type="PROSITE" id="PS51192"/>
    </source>
</evidence>
<evidence type="ECO:0000313" key="12">
    <source>
        <dbReference type="Proteomes" id="UP000525329"/>
    </source>
</evidence>
<dbReference type="SUPFAM" id="SSF50249">
    <property type="entry name" value="Nucleic acid-binding proteins"/>
    <property type="match status" value="1"/>
</dbReference>
<dbReference type="EMBL" id="JACCHU010000002">
    <property type="protein sequence ID" value="NYT52814.1"/>
    <property type="molecule type" value="Genomic_DNA"/>
</dbReference>
<reference evidence="11 12" key="1">
    <citation type="submission" date="2020-05" db="EMBL/GenBank/DDBJ databases">
        <title>Horizontal transmission and recombination maintain forever young bacterial symbiont genomes.</title>
        <authorList>
            <person name="Russell S.L."/>
            <person name="Pepper-Tunick E."/>
            <person name="Svedberg J."/>
            <person name="Byrne A."/>
            <person name="Ruelas Castillo J."/>
            <person name="Vollmers C."/>
            <person name="Beinart R.A."/>
            <person name="Corbett-Detig R."/>
        </authorList>
    </citation>
    <scope>NUCLEOTIDE SEQUENCE [LARGE SCALE GENOMIC DNA]</scope>
    <source>
        <strain evidence="11">Monterey_2004</strain>
    </source>
</reference>
<dbReference type="InterPro" id="IPR033454">
    <property type="entry name" value="RecG_wedge"/>
</dbReference>
<evidence type="ECO:0000256" key="6">
    <source>
        <dbReference type="ARBA" id="ARBA00023125"/>
    </source>
</evidence>